<comment type="caution">
    <text evidence="9">The sequence shown here is derived from an EMBL/GenBank/DDBJ whole genome shotgun (WGS) entry which is preliminary data.</text>
</comment>
<evidence type="ECO:0000259" key="7">
    <source>
        <dbReference type="Pfam" id="PF18202"/>
    </source>
</evidence>
<keyword evidence="5" id="KW-0812">Transmembrane</keyword>
<evidence type="ECO:0000256" key="1">
    <source>
        <dbReference type="ARBA" id="ARBA00007257"/>
    </source>
</evidence>
<keyword evidence="5" id="KW-1133">Transmembrane helix</keyword>
<evidence type="ECO:0000256" key="3">
    <source>
        <dbReference type="ARBA" id="ARBA00022729"/>
    </source>
</evidence>
<keyword evidence="2" id="KW-0964">Secreted</keyword>
<keyword evidence="5" id="KW-0472">Membrane</keyword>
<evidence type="ECO:0000313" key="9">
    <source>
        <dbReference type="EMBL" id="ERK56535.1"/>
    </source>
</evidence>
<evidence type="ECO:0000313" key="10">
    <source>
        <dbReference type="Proteomes" id="UP000016637"/>
    </source>
</evidence>
<feature type="binding site" evidence="11">
    <location>
        <position position="856"/>
    </location>
    <ligand>
        <name>Mg(2+)</name>
        <dbReference type="ChEBI" id="CHEBI:18420"/>
    </ligand>
</feature>
<evidence type="ECO:0000259" key="8">
    <source>
        <dbReference type="Pfam" id="PF22343"/>
    </source>
</evidence>
<gene>
    <name evidence="9" type="ORF">HMPREF1983_01328</name>
</gene>
<dbReference type="PDB" id="7UC3">
    <property type="method" value="X-ray"/>
    <property type="resolution" value="1.44 A"/>
    <property type="chains" value="A=731-883"/>
</dbReference>
<evidence type="ECO:0000256" key="2">
    <source>
        <dbReference type="ARBA" id="ARBA00022525"/>
    </source>
</evidence>
<evidence type="ECO:0000256" key="5">
    <source>
        <dbReference type="SAM" id="Phobius"/>
    </source>
</evidence>
<feature type="binding site" evidence="11">
    <location>
        <position position="862"/>
    </location>
    <ligand>
        <name>Mg(2+)</name>
        <dbReference type="ChEBI" id="CHEBI:18420"/>
    </ligand>
</feature>
<dbReference type="AlphaFoldDB" id="U2Q1B9"/>
<proteinExistence type="evidence at protein level"/>
<dbReference type="GO" id="GO:0046872">
    <property type="term" value="F:metal ion binding"/>
    <property type="evidence" value="ECO:0007669"/>
    <property type="project" value="UniProtKB-KW"/>
</dbReference>
<dbReference type="Gene3D" id="2.60.40.10">
    <property type="entry name" value="Immunoglobulins"/>
    <property type="match status" value="4"/>
</dbReference>
<feature type="domain" description="SpaA-like prealbumin fold" evidence="6">
    <location>
        <begin position="386"/>
        <end position="469"/>
    </location>
</feature>
<keyword evidence="3" id="KW-0732">Signal</keyword>
<feature type="domain" description="Putative surface anchored protein-like helical insertion" evidence="8">
    <location>
        <begin position="136"/>
        <end position="203"/>
    </location>
</feature>
<keyword evidence="10" id="KW-1185">Reference proteome</keyword>
<evidence type="ECO:0007829" key="11">
    <source>
        <dbReference type="PDB" id="7UC3"/>
    </source>
</evidence>
<dbReference type="eggNOG" id="COG4932">
    <property type="taxonomic scope" value="Bacteria"/>
</dbReference>
<accession>U2Q1B9</accession>
<dbReference type="SMR" id="U2Q1B9"/>
<reference evidence="9 10" key="1">
    <citation type="submission" date="2013-08" db="EMBL/GenBank/DDBJ databases">
        <authorList>
            <person name="Weinstock G."/>
            <person name="Sodergren E."/>
            <person name="Wylie T."/>
            <person name="Fulton L."/>
            <person name="Fulton R."/>
            <person name="Fronick C."/>
            <person name="O'Laughlin M."/>
            <person name="Godfrey J."/>
            <person name="Miner T."/>
            <person name="Herter B."/>
            <person name="Appelbaum E."/>
            <person name="Cordes M."/>
            <person name="Lek S."/>
            <person name="Wollam A."/>
            <person name="Pepin K.H."/>
            <person name="Palsikar V.B."/>
            <person name="Mitreva M."/>
            <person name="Wilson R.K."/>
        </authorList>
    </citation>
    <scope>NUCLEOTIDE SEQUENCE [LARGE SCALE GENOMIC DNA]</scope>
    <source>
        <strain evidence="9 10">ATCC 700627</strain>
    </source>
</reference>
<dbReference type="PANTHER" id="PTHR36108">
    <property type="entry name" value="COLOSSIN-B-RELATED"/>
    <property type="match status" value="1"/>
</dbReference>
<dbReference type="InterPro" id="IPR013783">
    <property type="entry name" value="Ig-like_fold"/>
</dbReference>
<feature type="compositionally biased region" description="Basic and acidic residues" evidence="4">
    <location>
        <begin position="860"/>
        <end position="876"/>
    </location>
</feature>
<feature type="domain" description="SpaA-like prealbumin fold" evidence="6">
    <location>
        <begin position="285"/>
        <end position="361"/>
    </location>
</feature>
<dbReference type="InterPro" id="IPR041033">
    <property type="entry name" value="SpaA_PFL_dom_1"/>
</dbReference>
<name>U2Q1B9_9BACL</name>
<dbReference type="Proteomes" id="UP000016637">
    <property type="component" value="Unassembled WGS sequence"/>
</dbReference>
<feature type="domain" description="SpaA-like prealbumin fold" evidence="6">
    <location>
        <begin position="635"/>
        <end position="712"/>
    </location>
</feature>
<keyword evidence="11" id="KW-0479">Metal-binding</keyword>
<dbReference type="RefSeq" id="WP_021752686.1">
    <property type="nucleotide sequence ID" value="NZ_KI271817.1"/>
</dbReference>
<sequence length="939" mass="104697">MPILKKKKFKNIVKLLGITVIFLITTIMNSFINNKAAHSENIKGYPNVATATSPDNIYHAKDKANRLQIYTSDGKVAEDFAFCINEGKGTPTYDNNSGHSYGTFERLNGSDATTLVNEYKRNHANNGYLGEVTIPNNLSEQQFHEQITKLIYIYQKDRTNILGRSGLESYGETAARNGFWNVIQDWVYYYTEGGGKHPTKYDYPAQNAASQMVGELIKKPIKEIIPDEDLFELRVYKSQPIGGIWTKGVQSIVTGRITTKPAVYFGKQAYKDGITNEEIKDIYTKGQCLAGAKFKILDENGKPLVLGDTTTELSWETNGNLQGVLLNAGTYYLVEEKAPDGYEKEANIKFQVGTDGKVSVQESSTVKVVDNNIIVLDKKTETNNYKVKIKKIGDGNVMISGANLELKKDDGSVVGTWTSDKNFEKEFSLKEGKYVLTEKSAPNGYKKIDKDIEFTVDNQGKIKVTSGNEDVNLTEQDKTLELKNKQVEFIGTYATTKINDVETGKEVTVNNNTTDKITILDRIDYTGFSSGKYVAFASLIKNNDENNVVATAKKDFEVKNNESKGSVTVDLSLQTDKLDKDKSNKFTVLEKVYKAEDVQNGTVQAGKKPVAEHVVKDDQNQTVTIKSIEQSFVFNFWKVDENDKPLKGARLRILDEQGNQVPYQIWNSLEDKFTPITLKAGTYTLNEVVTPNGYYTLTDKKFTVDTKGQLKFENMDGIKIKSEAGVGFEIRVTNKKIVSSLQTTVEADGQSSTAEKSAEVTENKDGVNVVDTIHYKGLIPKQKYEVVGILYEVKDGKLVDPNKPITISNGTGEYTVSDSGEGEWKLNFGKIDGVEARKSYVVYEEVTSVENLVDTDNDGNPDKKHEVEHKDPKDKSQTFVVKPKTPEQKEVQFSKINVGGKEIAGAQIQIKDAQGTVVEKWTSKENETHKVKLSEGTYT</sequence>
<dbReference type="Pfam" id="PF17802">
    <property type="entry name" value="SpaA"/>
    <property type="match status" value="3"/>
</dbReference>
<evidence type="ECO:0000259" key="6">
    <source>
        <dbReference type="Pfam" id="PF17802"/>
    </source>
</evidence>
<comment type="similarity">
    <text evidence="1">Belongs to the serine-aspartate repeat-containing protein (SDr) family.</text>
</comment>
<feature type="binding site" evidence="11">
    <location>
        <position position="854"/>
    </location>
    <ligand>
        <name>Mg(2+)</name>
        <dbReference type="ChEBI" id="CHEBI:18420"/>
    </ligand>
</feature>
<feature type="binding site" evidence="11">
    <location>
        <position position="858"/>
    </location>
    <ligand>
        <name>Mg(2+)</name>
        <dbReference type="ChEBI" id="CHEBI:18420"/>
    </ligand>
</feature>
<protein>
    <submittedName>
        <fullName evidence="9">Putative Cna protein B-type domain protein</fullName>
    </submittedName>
</protein>
<reference evidence="11" key="2">
    <citation type="submission" date="2022-03" db="PDB data bank">
        <title>Intramolecular ester bond-containing repeat domain from G. bergeri adhesin.</title>
        <authorList>
            <person name="Wardega J.K."/>
            <person name="Squire C.J."/>
            <person name="Young P.G."/>
        </authorList>
    </citation>
    <scope>X-RAY CRYSTALLOGRAPHY (1.44 ANGSTROMS) OF 731-883 IN COMPLEX WITH MG(2+)</scope>
</reference>
<organism evidence="9 10">
    <name type="scientific">Gemella bergeri ATCC 700627</name>
    <dbReference type="NCBI Taxonomy" id="1321820"/>
    <lineage>
        <taxon>Bacteria</taxon>
        <taxon>Bacillati</taxon>
        <taxon>Bacillota</taxon>
        <taxon>Bacilli</taxon>
        <taxon>Bacillales</taxon>
        <taxon>Gemellaceae</taxon>
        <taxon>Gemella</taxon>
    </lineage>
</organism>
<dbReference type="PANTHER" id="PTHR36108:SF13">
    <property type="entry name" value="COLOSSIN-B-RELATED"/>
    <property type="match status" value="1"/>
</dbReference>
<dbReference type="Pfam" id="PF18202">
    <property type="entry name" value="TQ"/>
    <property type="match status" value="2"/>
</dbReference>
<dbReference type="InterPro" id="IPR054758">
    <property type="entry name" value="Lrp-like_ins_dom"/>
</dbReference>
<keyword evidence="11" id="KW-0002">3D-structure</keyword>
<feature type="domain" description="T-Q ester bond containing" evidence="7">
    <location>
        <begin position="490"/>
        <end position="624"/>
    </location>
</feature>
<feature type="transmembrane region" description="Helical" evidence="5">
    <location>
        <begin position="12"/>
        <end position="32"/>
    </location>
</feature>
<dbReference type="NCBIfam" id="NF033903">
    <property type="entry name" value="VaFE_rpt"/>
    <property type="match status" value="1"/>
</dbReference>
<evidence type="ECO:0000256" key="4">
    <source>
        <dbReference type="SAM" id="MobiDB-lite"/>
    </source>
</evidence>
<dbReference type="EMBL" id="AWVP01000086">
    <property type="protein sequence ID" value="ERK56535.1"/>
    <property type="molecule type" value="Genomic_DNA"/>
</dbReference>
<dbReference type="HOGENOM" id="CLU_312515_0_0_9"/>
<dbReference type="Gene3D" id="2.60.40.3930">
    <property type="match status" value="2"/>
</dbReference>
<feature type="domain" description="T-Q ester bond containing" evidence="7">
    <location>
        <begin position="740"/>
        <end position="881"/>
    </location>
</feature>
<dbReference type="Pfam" id="PF22343">
    <property type="entry name" value="Surface-like_ins_dom"/>
    <property type="match status" value="1"/>
</dbReference>
<feature type="region of interest" description="Disordered" evidence="4">
    <location>
        <begin position="852"/>
        <end position="876"/>
    </location>
</feature>
<feature type="non-terminal residue" evidence="9">
    <location>
        <position position="939"/>
    </location>
</feature>
<dbReference type="NCBIfam" id="NF012162">
    <property type="entry name" value="surf_Nterm_1"/>
    <property type="match status" value="1"/>
</dbReference>
<feature type="binding site" evidence="11">
    <location>
        <position position="860"/>
    </location>
    <ligand>
        <name>Mg(2+)</name>
        <dbReference type="ChEBI" id="CHEBI:18420"/>
    </ligand>
</feature>
<dbReference type="InterPro" id="IPR041100">
    <property type="entry name" value="TQ"/>
</dbReference>